<sequence length="303" mass="31943">MPRSAPLATAALVGAGATALTGTAALIAARVLNGPHRPDLPYTFTPFEMGVEFEQVTFPSEDGTVIRGWWLDVPGSEQVAVVSHGFRGDKSQMLGISTGLFRAGISVLLFDFRGNGDSEDGPQSLGHHEQQDLRAAIGVARERRPDAELGLVGFSMGAAVSILVGAEDPTIARIVADSPFADMHGVVAAAATTARVPGAFAHLVDYATRGLYGYGFSQVRPIDAISRIAPRPLLMFHGTADRTIPVEHAHRLLAQASPSAYLELTEGADHCGSYFADRPGYIASVAAFLRGEELPPSGAVQSR</sequence>
<dbReference type="EMBL" id="AORC01000005">
    <property type="protein sequence ID" value="EYT50156.1"/>
    <property type="molecule type" value="Genomic_DNA"/>
</dbReference>
<organism evidence="2 3">
    <name type="scientific">Brachybacterium muris UCD-AY4</name>
    <dbReference type="NCBI Taxonomy" id="1249481"/>
    <lineage>
        <taxon>Bacteria</taxon>
        <taxon>Bacillati</taxon>
        <taxon>Actinomycetota</taxon>
        <taxon>Actinomycetes</taxon>
        <taxon>Micrococcales</taxon>
        <taxon>Dermabacteraceae</taxon>
        <taxon>Brachybacterium</taxon>
    </lineage>
</organism>
<evidence type="ECO:0000259" key="1">
    <source>
        <dbReference type="Pfam" id="PF12146"/>
    </source>
</evidence>
<dbReference type="STRING" id="1249481.D641_0105085"/>
<dbReference type="OrthoDB" id="9785847at2"/>
<keyword evidence="3" id="KW-1185">Reference proteome</keyword>
<dbReference type="HOGENOM" id="CLU_029375_6_2_11"/>
<dbReference type="InterPro" id="IPR029058">
    <property type="entry name" value="AB_hydrolase_fold"/>
</dbReference>
<evidence type="ECO:0000313" key="2">
    <source>
        <dbReference type="EMBL" id="EYT50156.1"/>
    </source>
</evidence>
<reference evidence="2 3" key="1">
    <citation type="journal article" date="2013" name="Genome Announc.">
        <title>Draft genome sequence of an Actinobacterium, Brachybacterium muris strain UCD-AY4.</title>
        <authorList>
            <person name="Lo J.R."/>
            <person name="Lang J.M."/>
            <person name="Darling A.E."/>
            <person name="Eisen J.A."/>
            <person name="Coil D.A."/>
        </authorList>
    </citation>
    <scope>NUCLEOTIDE SEQUENCE [LARGE SCALE GENOMIC DNA]</scope>
    <source>
        <strain evidence="2 3">UCD-AY4</strain>
    </source>
</reference>
<dbReference type="RefSeq" id="WP_042342779.1">
    <property type="nucleotide sequence ID" value="NZ_AORC01000005.1"/>
</dbReference>
<accession>A0A022KZS5</accession>
<name>A0A022KZS5_9MICO</name>
<comment type="caution">
    <text evidence="2">The sequence shown here is derived from an EMBL/GenBank/DDBJ whole genome shotgun (WGS) entry which is preliminary data.</text>
</comment>
<dbReference type="InterPro" id="IPR052920">
    <property type="entry name" value="DNA-binding_regulatory"/>
</dbReference>
<dbReference type="Proteomes" id="UP000019754">
    <property type="component" value="Unassembled WGS sequence"/>
</dbReference>
<protein>
    <submittedName>
        <fullName evidence="2">Lysophospholipase</fullName>
    </submittedName>
</protein>
<dbReference type="SUPFAM" id="SSF53474">
    <property type="entry name" value="alpha/beta-Hydrolases"/>
    <property type="match status" value="1"/>
</dbReference>
<feature type="domain" description="Serine aminopeptidase S33" evidence="1">
    <location>
        <begin position="78"/>
        <end position="196"/>
    </location>
</feature>
<dbReference type="PANTHER" id="PTHR43358:SF4">
    <property type="entry name" value="ALPHA_BETA HYDROLASE FOLD-1 DOMAIN-CONTAINING PROTEIN"/>
    <property type="match status" value="1"/>
</dbReference>
<dbReference type="InterPro" id="IPR022742">
    <property type="entry name" value="Hydrolase_4"/>
</dbReference>
<dbReference type="AlphaFoldDB" id="A0A022KZS5"/>
<gene>
    <name evidence="2" type="ORF">D641_0105085</name>
</gene>
<dbReference type="Pfam" id="PF12146">
    <property type="entry name" value="Hydrolase_4"/>
    <property type="match status" value="1"/>
</dbReference>
<proteinExistence type="predicted"/>
<dbReference type="PANTHER" id="PTHR43358">
    <property type="entry name" value="ALPHA/BETA-HYDROLASE"/>
    <property type="match status" value="1"/>
</dbReference>
<evidence type="ECO:0000313" key="3">
    <source>
        <dbReference type="Proteomes" id="UP000019754"/>
    </source>
</evidence>
<dbReference type="Gene3D" id="3.40.50.1820">
    <property type="entry name" value="alpha/beta hydrolase"/>
    <property type="match status" value="1"/>
</dbReference>